<sequence>MTILIFVLIVLLIGTLTKVFSYLRSGAVSKRYDAAKEEEPYNVLKDETPYFSFSDNKPINYKIETQLPPAEKTEVPEDVASFFAEVTKTINDNVADNKIELAKEEANPNSNELESDEGVYSYNEIPLPEEPPEVYDFIKEQDFELSELHIVEKNNVDNKKSKGNEEELELPMQLTIDHFIDEESSDRNKEVSLMDLNDELVEGNSEVIEEDFNIEEDIMYITGRVIGTEQGFSHVLNLETNRRIWVNTYGELLPKDEISLVLHKEGDYYFLKDWSIL</sequence>
<accession>A0A2C1LNK7</accession>
<name>A0A2C1LNK7_BACCE</name>
<protein>
    <submittedName>
        <fullName evidence="1">Uncharacterized protein</fullName>
    </submittedName>
</protein>
<gene>
    <name evidence="1" type="ORF">COD19_18035</name>
</gene>
<dbReference type="AlphaFoldDB" id="A0A2C1LNK7"/>
<proteinExistence type="predicted"/>
<dbReference type="EMBL" id="NUMG01000025">
    <property type="protein sequence ID" value="PGT99833.1"/>
    <property type="molecule type" value="Genomic_DNA"/>
</dbReference>
<evidence type="ECO:0000313" key="1">
    <source>
        <dbReference type="EMBL" id="PGT99833.1"/>
    </source>
</evidence>
<organism evidence="1 2">
    <name type="scientific">Bacillus cereus</name>
    <dbReference type="NCBI Taxonomy" id="1396"/>
    <lineage>
        <taxon>Bacteria</taxon>
        <taxon>Bacillati</taxon>
        <taxon>Bacillota</taxon>
        <taxon>Bacilli</taxon>
        <taxon>Bacillales</taxon>
        <taxon>Bacillaceae</taxon>
        <taxon>Bacillus</taxon>
        <taxon>Bacillus cereus group</taxon>
    </lineage>
</organism>
<reference evidence="1 2" key="1">
    <citation type="submission" date="2017-09" db="EMBL/GenBank/DDBJ databases">
        <title>Large-scale bioinformatics analysis of Bacillus genomes uncovers conserved roles of natural products in bacterial physiology.</title>
        <authorList>
            <consortium name="Agbiome Team Llc"/>
            <person name="Bleich R.M."/>
            <person name="Grubbs K.J."/>
            <person name="Santa Maria K.C."/>
            <person name="Allen S.E."/>
            <person name="Farag S."/>
            <person name="Shank E.A."/>
            <person name="Bowers A."/>
        </authorList>
    </citation>
    <scope>NUCLEOTIDE SEQUENCE [LARGE SCALE GENOMIC DNA]</scope>
    <source>
        <strain evidence="1 2">AFS040105</strain>
    </source>
</reference>
<dbReference type="RefSeq" id="WP_098858994.1">
    <property type="nucleotide sequence ID" value="NZ_NUMG01000025.1"/>
</dbReference>
<comment type="caution">
    <text evidence="1">The sequence shown here is derived from an EMBL/GenBank/DDBJ whole genome shotgun (WGS) entry which is preliminary data.</text>
</comment>
<dbReference type="Proteomes" id="UP000225766">
    <property type="component" value="Unassembled WGS sequence"/>
</dbReference>
<evidence type="ECO:0000313" key="2">
    <source>
        <dbReference type="Proteomes" id="UP000225766"/>
    </source>
</evidence>